<reference evidence="1 2" key="1">
    <citation type="submission" date="2020-04" db="EMBL/GenBank/DDBJ databases">
        <authorList>
            <person name="De Canck E."/>
        </authorList>
    </citation>
    <scope>NUCLEOTIDE SEQUENCE [LARGE SCALE GENOMIC DNA]</scope>
    <source>
        <strain evidence="1 2">LMG 28688</strain>
    </source>
</reference>
<gene>
    <name evidence="1" type="ORF">LMG28688_00720</name>
</gene>
<proteinExistence type="predicted"/>
<evidence type="ECO:0000313" key="1">
    <source>
        <dbReference type="EMBL" id="CAB3779099.1"/>
    </source>
</evidence>
<dbReference type="Proteomes" id="UP000494119">
    <property type="component" value="Unassembled WGS sequence"/>
</dbReference>
<dbReference type="EMBL" id="CADIKL010000003">
    <property type="protein sequence ID" value="CAB3779099.1"/>
    <property type="molecule type" value="Genomic_DNA"/>
</dbReference>
<organism evidence="1 2">
    <name type="scientific">Paraburkholderia caffeinitolerans</name>
    <dbReference type="NCBI Taxonomy" id="1723730"/>
    <lineage>
        <taxon>Bacteria</taxon>
        <taxon>Pseudomonadati</taxon>
        <taxon>Pseudomonadota</taxon>
        <taxon>Betaproteobacteria</taxon>
        <taxon>Burkholderiales</taxon>
        <taxon>Burkholderiaceae</taxon>
        <taxon>Paraburkholderia</taxon>
    </lineage>
</organism>
<dbReference type="AlphaFoldDB" id="A0A6J5FIG3"/>
<accession>A0A6J5FIG3</accession>
<dbReference type="RefSeq" id="WP_129562215.1">
    <property type="nucleotide sequence ID" value="NZ_CADIKL010000003.1"/>
</dbReference>
<protein>
    <submittedName>
        <fullName evidence="1">Uncharacterized protein</fullName>
    </submittedName>
</protein>
<sequence>MNRRTFLHAASGAFAAACTVTLAWRPGAPPVRVAIYDPALEQGRALAGKAARMRVPAFALGAQCADDIGTLWHAQLARRLETRAVAPAVALCALRGSDRFVLERLAAPRGCIVLRA</sequence>
<dbReference type="PROSITE" id="PS51257">
    <property type="entry name" value="PROKAR_LIPOPROTEIN"/>
    <property type="match status" value="1"/>
</dbReference>
<keyword evidence="2" id="KW-1185">Reference proteome</keyword>
<evidence type="ECO:0000313" key="2">
    <source>
        <dbReference type="Proteomes" id="UP000494119"/>
    </source>
</evidence>
<name>A0A6J5FIG3_9BURK</name>